<evidence type="ECO:0000313" key="4">
    <source>
        <dbReference type="EMBL" id="MDO6963153.1"/>
    </source>
</evidence>
<keyword evidence="5" id="KW-1185">Reference proteome</keyword>
<evidence type="ECO:0000256" key="2">
    <source>
        <dbReference type="PROSITE-ProRule" id="PRU01161"/>
    </source>
</evidence>
<gene>
    <name evidence="4" type="ORF">Q4481_04240</name>
</gene>
<dbReference type="Proteomes" id="UP001174932">
    <property type="component" value="Unassembled WGS sequence"/>
</dbReference>
<evidence type="ECO:0000256" key="1">
    <source>
        <dbReference type="ARBA" id="ARBA00023098"/>
    </source>
</evidence>
<dbReference type="PROSITE" id="PS51635">
    <property type="entry name" value="PNPLA"/>
    <property type="match status" value="1"/>
</dbReference>
<keyword evidence="2" id="KW-0442">Lipid degradation</keyword>
<protein>
    <submittedName>
        <fullName evidence="4">Patatin-like phospholipase family protein</fullName>
    </submittedName>
</protein>
<comment type="caution">
    <text evidence="2">Lacks conserved residue(s) required for the propagation of feature annotation.</text>
</comment>
<dbReference type="EMBL" id="JAUOZU010000003">
    <property type="protein sequence ID" value="MDO6963153.1"/>
    <property type="molecule type" value="Genomic_DNA"/>
</dbReference>
<evidence type="ECO:0000259" key="3">
    <source>
        <dbReference type="PROSITE" id="PS51635"/>
    </source>
</evidence>
<keyword evidence="2" id="KW-0378">Hydrolase</keyword>
<name>A0ABT8YHK6_9HYPH</name>
<dbReference type="SUPFAM" id="SSF52151">
    <property type="entry name" value="FabD/lysophospholipase-like"/>
    <property type="match status" value="1"/>
</dbReference>
<feature type="active site" description="Proton acceptor" evidence="2">
    <location>
        <position position="201"/>
    </location>
</feature>
<dbReference type="InterPro" id="IPR002641">
    <property type="entry name" value="PNPLA_dom"/>
</dbReference>
<accession>A0ABT8YHK6</accession>
<organism evidence="4 5">
    <name type="scientific">Rhizobium alvei</name>
    <dbReference type="NCBI Taxonomy" id="1132659"/>
    <lineage>
        <taxon>Bacteria</taxon>
        <taxon>Pseudomonadati</taxon>
        <taxon>Pseudomonadota</taxon>
        <taxon>Alphaproteobacteria</taxon>
        <taxon>Hyphomicrobiales</taxon>
        <taxon>Rhizobiaceae</taxon>
        <taxon>Rhizobium/Agrobacterium group</taxon>
        <taxon>Rhizobium</taxon>
    </lineage>
</organism>
<dbReference type="InterPro" id="IPR016035">
    <property type="entry name" value="Acyl_Trfase/lysoPLipase"/>
</dbReference>
<comment type="caution">
    <text evidence="4">The sequence shown here is derived from an EMBL/GenBank/DDBJ whole genome shotgun (WGS) entry which is preliminary data.</text>
</comment>
<keyword evidence="1 2" id="KW-0443">Lipid metabolism</keyword>
<dbReference type="RefSeq" id="WP_304375044.1">
    <property type="nucleotide sequence ID" value="NZ_JAUOZU010000003.1"/>
</dbReference>
<evidence type="ECO:0000313" key="5">
    <source>
        <dbReference type="Proteomes" id="UP001174932"/>
    </source>
</evidence>
<feature type="short sequence motif" description="DGA/G" evidence="2">
    <location>
        <begin position="201"/>
        <end position="203"/>
    </location>
</feature>
<reference evidence="4" key="2">
    <citation type="submission" date="2023-07" db="EMBL/GenBank/DDBJ databases">
        <authorList>
            <person name="Shen H."/>
        </authorList>
    </citation>
    <scope>NUCLEOTIDE SEQUENCE</scope>
    <source>
        <strain evidence="4">TNR-22</strain>
    </source>
</reference>
<feature type="domain" description="PNPLA" evidence="3">
    <location>
        <begin position="9"/>
        <end position="214"/>
    </location>
</feature>
<dbReference type="Gene3D" id="3.40.1090.10">
    <property type="entry name" value="Cytosolic phospholipase A2 catalytic domain"/>
    <property type="match status" value="1"/>
</dbReference>
<reference evidence="4" key="1">
    <citation type="journal article" date="2015" name="Int. J. Syst. Evol. Microbiol.">
        <title>Rhizobium alvei sp. nov., isolated from a freshwater river.</title>
        <authorList>
            <person name="Sheu S.Y."/>
            <person name="Huang H.W."/>
            <person name="Young C.C."/>
            <person name="Chen W.M."/>
        </authorList>
    </citation>
    <scope>NUCLEOTIDE SEQUENCE</scope>
    <source>
        <strain evidence="4">TNR-22</strain>
    </source>
</reference>
<feature type="active site" description="Nucleophile" evidence="2">
    <location>
        <position position="43"/>
    </location>
</feature>
<sequence length="281" mass="30059">MATTQFDAIGFAGGGNRCYWQSGFWEAFSAVHPQRPEYYVAVSAGAYHCAMNIIGKAATIRAAAIAFAERGLPDADWSRLSRGQSPFVVGGLFDEFLSTMFTDQDLASLKEAPPILMQLAHPPSWMPSAAAALGSIAAYQIEKALTGGAHSKAGRYLGLKPAWISTHDMASGRELVDAIMGTSSVPPFMPVGRVNGRASLDGGLVDNPPLIKLRETEAKGGRTLLLTTRYGRMPPSAANRTVVGPSEDITVDKFTIRDPDGLRHAYELGLKDGETFARTLA</sequence>
<dbReference type="Pfam" id="PF01734">
    <property type="entry name" value="Patatin"/>
    <property type="match status" value="1"/>
</dbReference>
<proteinExistence type="predicted"/>